<dbReference type="PANTHER" id="PTHR48466">
    <property type="entry name" value="OS10G0509000 PROTEIN-RELATED"/>
    <property type="match status" value="1"/>
</dbReference>
<evidence type="ECO:0000313" key="3">
    <source>
        <dbReference type="EMBL" id="CAB4851235.1"/>
    </source>
</evidence>
<keyword evidence="1" id="KW-0175">Coiled coil</keyword>
<protein>
    <submittedName>
        <fullName evidence="3">Unannotated protein</fullName>
    </submittedName>
</protein>
<dbReference type="Gene3D" id="3.30.1370.110">
    <property type="match status" value="1"/>
</dbReference>
<sequence length="335" mass="35018">MRLLATSHFAELKQYAHVTPGVVNGAVEFDLATLRPTYRLILGTPGGSQAFAIAERLGLPASLLAAGQARRSDQGVALDASLTAAAEARQSAVEAERVAEGLQRRADEALQEAVAARREAREELQVARRTASAQATESAERLLASVEQLREALSSGSLTPSLAAAETAVRAAIASEEANTDDAGGTAAVTATEISVGDDIRLRSGARGEVLAISEDGRMSVALGGMRIQVERSDVSALLGRQKRAPAPVGRPTAAADAVARLDLRGARVEDALTALEARIDALLLAGGERLEIIHGVGTGALRDAVRRRLRELPEVREVRDADAPGRDGVTIALL</sequence>
<accession>A0A6J7C1G5</accession>
<dbReference type="InterPro" id="IPR045076">
    <property type="entry name" value="MutS"/>
</dbReference>
<evidence type="ECO:0000256" key="1">
    <source>
        <dbReference type="SAM" id="Coils"/>
    </source>
</evidence>
<dbReference type="AlphaFoldDB" id="A0A6J7C1G5"/>
<dbReference type="Pfam" id="PF01713">
    <property type="entry name" value="Smr"/>
    <property type="match status" value="1"/>
</dbReference>
<feature type="domain" description="Smr" evidence="2">
    <location>
        <begin position="262"/>
        <end position="335"/>
    </location>
</feature>
<proteinExistence type="predicted"/>
<gene>
    <name evidence="3" type="ORF">UFOPK3278_01434</name>
</gene>
<dbReference type="GO" id="GO:0006298">
    <property type="term" value="P:mismatch repair"/>
    <property type="evidence" value="ECO:0007669"/>
    <property type="project" value="InterPro"/>
</dbReference>
<dbReference type="GO" id="GO:0005524">
    <property type="term" value="F:ATP binding"/>
    <property type="evidence" value="ECO:0007669"/>
    <property type="project" value="InterPro"/>
</dbReference>
<organism evidence="3">
    <name type="scientific">freshwater metagenome</name>
    <dbReference type="NCBI Taxonomy" id="449393"/>
    <lineage>
        <taxon>unclassified sequences</taxon>
        <taxon>metagenomes</taxon>
        <taxon>ecological metagenomes</taxon>
    </lineage>
</organism>
<reference evidence="3" key="1">
    <citation type="submission" date="2020-05" db="EMBL/GenBank/DDBJ databases">
        <authorList>
            <person name="Chiriac C."/>
            <person name="Salcher M."/>
            <person name="Ghai R."/>
            <person name="Kavagutti S V."/>
        </authorList>
    </citation>
    <scope>NUCLEOTIDE SEQUENCE</scope>
</reference>
<dbReference type="EMBL" id="CAFBIX010000101">
    <property type="protein sequence ID" value="CAB4851235.1"/>
    <property type="molecule type" value="Genomic_DNA"/>
</dbReference>
<dbReference type="GO" id="GO:0140664">
    <property type="term" value="F:ATP-dependent DNA damage sensor activity"/>
    <property type="evidence" value="ECO:0007669"/>
    <property type="project" value="InterPro"/>
</dbReference>
<dbReference type="PANTHER" id="PTHR48466:SF2">
    <property type="entry name" value="OS10G0509000 PROTEIN"/>
    <property type="match status" value="1"/>
</dbReference>
<dbReference type="PROSITE" id="PS50828">
    <property type="entry name" value="SMR"/>
    <property type="match status" value="1"/>
</dbReference>
<dbReference type="SUPFAM" id="SSF160443">
    <property type="entry name" value="SMR domain-like"/>
    <property type="match status" value="1"/>
</dbReference>
<dbReference type="SMART" id="SM00463">
    <property type="entry name" value="SMR"/>
    <property type="match status" value="1"/>
</dbReference>
<dbReference type="InterPro" id="IPR027417">
    <property type="entry name" value="P-loop_NTPase"/>
</dbReference>
<feature type="coiled-coil region" evidence="1">
    <location>
        <begin position="85"/>
        <end position="152"/>
    </location>
</feature>
<name>A0A6J7C1G5_9ZZZZ</name>
<dbReference type="InterPro" id="IPR036063">
    <property type="entry name" value="Smr_dom_sf"/>
</dbReference>
<evidence type="ECO:0000259" key="2">
    <source>
        <dbReference type="PROSITE" id="PS50828"/>
    </source>
</evidence>
<dbReference type="Gene3D" id="3.40.50.300">
    <property type="entry name" value="P-loop containing nucleotide triphosphate hydrolases"/>
    <property type="match status" value="1"/>
</dbReference>
<dbReference type="InterPro" id="IPR002625">
    <property type="entry name" value="Smr_dom"/>
</dbReference>
<dbReference type="GO" id="GO:0030983">
    <property type="term" value="F:mismatched DNA binding"/>
    <property type="evidence" value="ECO:0007669"/>
    <property type="project" value="InterPro"/>
</dbReference>